<dbReference type="Proteomes" id="UP000030672">
    <property type="component" value="Unassembled WGS sequence"/>
</dbReference>
<reference evidence="7 8" key="1">
    <citation type="journal article" date="2014" name="BMC Genomics">
        <title>Genome sequencing of four Aureobasidium pullulans varieties: biotechnological potential, stress tolerance, and description of new species.</title>
        <authorList>
            <person name="Gostin Ar C."/>
            <person name="Ohm R.A."/>
            <person name="Kogej T."/>
            <person name="Sonjak S."/>
            <person name="Turk M."/>
            <person name="Zajc J."/>
            <person name="Zalar P."/>
            <person name="Grube M."/>
            <person name="Sun H."/>
            <person name="Han J."/>
            <person name="Sharma A."/>
            <person name="Chiniquy J."/>
            <person name="Ngan C.Y."/>
            <person name="Lipzen A."/>
            <person name="Barry K."/>
            <person name="Grigoriev I.V."/>
            <person name="Gunde-Cimerman N."/>
        </authorList>
    </citation>
    <scope>NUCLEOTIDE SEQUENCE [LARGE SCALE GENOMIC DNA]</scope>
    <source>
        <strain evidence="7 8">CBS 110374</strain>
    </source>
</reference>
<feature type="region of interest" description="Disordered" evidence="6">
    <location>
        <begin position="754"/>
        <end position="856"/>
    </location>
</feature>
<dbReference type="GO" id="GO:0031261">
    <property type="term" value="C:DNA replication preinitiation complex"/>
    <property type="evidence" value="ECO:0007669"/>
    <property type="project" value="TreeGrafter"/>
</dbReference>
<dbReference type="GO" id="GO:0003697">
    <property type="term" value="F:single-stranded DNA binding"/>
    <property type="evidence" value="ECO:0007669"/>
    <property type="project" value="TreeGrafter"/>
</dbReference>
<dbReference type="GeneID" id="63921720"/>
<dbReference type="GO" id="GO:0003688">
    <property type="term" value="F:DNA replication origin binding"/>
    <property type="evidence" value="ECO:0007669"/>
    <property type="project" value="TreeGrafter"/>
</dbReference>
<keyword evidence="3" id="KW-0235">DNA replication</keyword>
<dbReference type="GO" id="GO:0000727">
    <property type="term" value="P:double-strand break repair via break-induced replication"/>
    <property type="evidence" value="ECO:0007669"/>
    <property type="project" value="TreeGrafter"/>
</dbReference>
<keyword evidence="5" id="KW-0131">Cell cycle</keyword>
<evidence type="ECO:0000256" key="2">
    <source>
        <dbReference type="ARBA" id="ARBA00010727"/>
    </source>
</evidence>
<comment type="similarity">
    <text evidence="2">Belongs to the CDC45 family.</text>
</comment>
<dbReference type="HOGENOM" id="CLU_005871_3_0_1"/>
<feature type="compositionally biased region" description="Acidic residues" evidence="6">
    <location>
        <begin position="828"/>
        <end position="839"/>
    </location>
</feature>
<dbReference type="GO" id="GO:0006270">
    <property type="term" value="P:DNA replication initiation"/>
    <property type="evidence" value="ECO:0007669"/>
    <property type="project" value="InterPro"/>
</dbReference>
<evidence type="ECO:0000313" key="8">
    <source>
        <dbReference type="Proteomes" id="UP000030672"/>
    </source>
</evidence>
<dbReference type="PANTHER" id="PTHR10507">
    <property type="entry name" value="CDC45-RELATED PROTEIN"/>
    <property type="match status" value="1"/>
</dbReference>
<feature type="compositionally biased region" description="Basic and acidic residues" evidence="6">
    <location>
        <begin position="761"/>
        <end position="784"/>
    </location>
</feature>
<comment type="subcellular location">
    <subcellularLocation>
        <location evidence="1">Nucleus</location>
    </subcellularLocation>
</comment>
<accession>A0A074WFV3</accession>
<feature type="compositionally biased region" description="Polar residues" evidence="6">
    <location>
        <begin position="605"/>
        <end position="617"/>
    </location>
</feature>
<feature type="compositionally biased region" description="Acidic residues" evidence="6">
    <location>
        <begin position="206"/>
        <end position="228"/>
    </location>
</feature>
<evidence type="ECO:0000256" key="6">
    <source>
        <dbReference type="SAM" id="MobiDB-lite"/>
    </source>
</evidence>
<feature type="compositionally biased region" description="Acidic residues" evidence="6">
    <location>
        <begin position="809"/>
        <end position="818"/>
    </location>
</feature>
<keyword evidence="4" id="KW-0539">Nucleus</keyword>
<protein>
    <submittedName>
        <fullName evidence="7">CDC45-like protein</fullName>
    </submittedName>
</protein>
<dbReference type="InterPro" id="IPR003874">
    <property type="entry name" value="CDC45"/>
</dbReference>
<gene>
    <name evidence="7" type="ORF">M437DRAFT_85812</name>
</gene>
<evidence type="ECO:0000256" key="1">
    <source>
        <dbReference type="ARBA" id="ARBA00004123"/>
    </source>
</evidence>
<evidence type="ECO:0000256" key="5">
    <source>
        <dbReference type="ARBA" id="ARBA00023306"/>
    </source>
</evidence>
<evidence type="ECO:0000256" key="4">
    <source>
        <dbReference type="ARBA" id="ARBA00023242"/>
    </source>
</evidence>
<proteinExistence type="inferred from homology"/>
<evidence type="ECO:0000256" key="3">
    <source>
        <dbReference type="ARBA" id="ARBA00022705"/>
    </source>
</evidence>
<dbReference type="Pfam" id="PF02724">
    <property type="entry name" value="CDC45"/>
    <property type="match status" value="1"/>
</dbReference>
<feature type="region of interest" description="Disordered" evidence="6">
    <location>
        <begin position="597"/>
        <end position="620"/>
    </location>
</feature>
<dbReference type="GO" id="GO:1902977">
    <property type="term" value="P:mitotic DNA replication preinitiation complex assembly"/>
    <property type="evidence" value="ECO:0007669"/>
    <property type="project" value="TreeGrafter"/>
</dbReference>
<dbReference type="PANTHER" id="PTHR10507:SF0">
    <property type="entry name" value="CELL DIVISION CONTROL PROTEIN 45 HOMOLOG"/>
    <property type="match status" value="1"/>
</dbReference>
<dbReference type="STRING" id="1043003.A0A074WFV3"/>
<dbReference type="AlphaFoldDB" id="A0A074WFV3"/>
<evidence type="ECO:0000313" key="7">
    <source>
        <dbReference type="EMBL" id="KEQ61361.1"/>
    </source>
</evidence>
<feature type="region of interest" description="Disordered" evidence="6">
    <location>
        <begin position="201"/>
        <end position="311"/>
    </location>
</feature>
<organism evidence="7 8">
    <name type="scientific">Aureobasidium melanogenum (strain CBS 110374)</name>
    <name type="common">Aureobasidium pullulans var. melanogenum</name>
    <dbReference type="NCBI Taxonomy" id="1043003"/>
    <lineage>
        <taxon>Eukaryota</taxon>
        <taxon>Fungi</taxon>
        <taxon>Dikarya</taxon>
        <taxon>Ascomycota</taxon>
        <taxon>Pezizomycotina</taxon>
        <taxon>Dothideomycetes</taxon>
        <taxon>Dothideomycetidae</taxon>
        <taxon>Dothideales</taxon>
        <taxon>Saccotheciaceae</taxon>
        <taxon>Aureobasidium</taxon>
    </lineage>
</organism>
<sequence length="899" mass="99195">MYLPRTLLSHLYTHLVRNTHPLSPPVLILVSLDPDALCACRIFTALLKRDYIPHKVQPVAGYSELAAAGKDLVLPLTRQHGGQGGIVVCLGVGGMVDLEEMLGLDGGEDPETQMNMYDHGVEVWVVDARRPWNLQNVFGTGAMAPPEDEDTAITPAIAKRRRGVDGGKLLPSYTPGRGGIIVYDDGDIESELNAEKEAFGALQDMPDIDEDVDDDDLDADSDEEDAVEDSQTRKRKTWSDDDAEEEADSGDDDGDRPYQRRRSNSNSSIPATPRSPSLRHERLEMSNHPSSSQLGPVPSSPPLQPREPSARSLRRKLLKMKRKHEAVLEAYYSLGTSSSEPISSMLYSLASELGREDNDLLWLALVGMSSTELYGRSKTTNSSTRQNPWNLSRGDQIRDVLRDEVRRLNPVPASDIARDRAEAGGIIPTHARSPTDTSIRLSPEPRFLLIRHWSLYESMLHSPYLSSRLHIWSDAGRRRLHKLLAKMGVSLAEAEKGYTHMDMDLKRGLRERLLKFAPMYGLDGLVPSENSHLHRHEGWGFVRSWGWQACLSAVDVAVITSAILEVGTEQSFDFISASTPHSDFRMKVVSSNYNARMQALPTPPTSHNGDSSPSASQLEHEASILDPDWTTHRFFAAYDALSPSSSALQLLLSHVPTAQHLHRAILRTGSALISKHQIRHLRAFRMGVVREGPDVALFTHPGALVKLATWLAEAISVLEAEKGAKRTADNALVLAALDERRGVYVVVGLGGGDAASGRVRSRAEQKARADKKAAREAKKAEKKAQKAVLRAQRKQARRERDEANGIFADDSDEEEASDAESLSSSDSSDSDDDSEDEEEAEKRKQRGYGSNKFGSAFQEVVEETGARVRIDSFEHEVVEVKKEDLSGFLEALSFKGVVG</sequence>
<name>A0A074WFV3_AURM1</name>
<dbReference type="RefSeq" id="XP_040878384.1">
    <property type="nucleotide sequence ID" value="XM_041028347.1"/>
</dbReference>
<dbReference type="GO" id="GO:0003682">
    <property type="term" value="F:chromatin binding"/>
    <property type="evidence" value="ECO:0007669"/>
    <property type="project" value="TreeGrafter"/>
</dbReference>
<feature type="compositionally biased region" description="Acidic residues" evidence="6">
    <location>
        <begin position="240"/>
        <end position="254"/>
    </location>
</feature>
<dbReference type="EMBL" id="KL584838">
    <property type="protein sequence ID" value="KEQ61361.1"/>
    <property type="molecule type" value="Genomic_DNA"/>
</dbReference>
<keyword evidence="8" id="KW-1185">Reference proteome</keyword>